<name>A0A5B7GT49_PORTR</name>
<sequence length="86" mass="9484">MTVILAARLMARCSNGLKSGTRRHLWLRKEGGGEVVIKNGERKCDDLLMARVGVRCARRAGQGKATPPLPFLQPPSLVFINARERS</sequence>
<comment type="caution">
    <text evidence="1">The sequence shown here is derived from an EMBL/GenBank/DDBJ whole genome shotgun (WGS) entry which is preliminary data.</text>
</comment>
<dbReference type="EMBL" id="VSRR010017829">
    <property type="protein sequence ID" value="MPC60726.1"/>
    <property type="molecule type" value="Genomic_DNA"/>
</dbReference>
<dbReference type="AlphaFoldDB" id="A0A5B7GT49"/>
<protein>
    <submittedName>
        <fullName evidence="1">Uncharacterized protein</fullName>
    </submittedName>
</protein>
<keyword evidence="2" id="KW-1185">Reference proteome</keyword>
<gene>
    <name evidence="1" type="ORF">E2C01_054782</name>
</gene>
<accession>A0A5B7GT49</accession>
<evidence type="ECO:0000313" key="1">
    <source>
        <dbReference type="EMBL" id="MPC60726.1"/>
    </source>
</evidence>
<proteinExistence type="predicted"/>
<reference evidence="1 2" key="1">
    <citation type="submission" date="2019-05" db="EMBL/GenBank/DDBJ databases">
        <title>Another draft genome of Portunus trituberculatus and its Hox gene families provides insights of decapod evolution.</title>
        <authorList>
            <person name="Jeong J.-H."/>
            <person name="Song I."/>
            <person name="Kim S."/>
            <person name="Choi T."/>
            <person name="Kim D."/>
            <person name="Ryu S."/>
            <person name="Kim W."/>
        </authorList>
    </citation>
    <scope>NUCLEOTIDE SEQUENCE [LARGE SCALE GENOMIC DNA]</scope>
    <source>
        <tissue evidence="1">Muscle</tissue>
    </source>
</reference>
<organism evidence="1 2">
    <name type="scientific">Portunus trituberculatus</name>
    <name type="common">Swimming crab</name>
    <name type="synonym">Neptunus trituberculatus</name>
    <dbReference type="NCBI Taxonomy" id="210409"/>
    <lineage>
        <taxon>Eukaryota</taxon>
        <taxon>Metazoa</taxon>
        <taxon>Ecdysozoa</taxon>
        <taxon>Arthropoda</taxon>
        <taxon>Crustacea</taxon>
        <taxon>Multicrustacea</taxon>
        <taxon>Malacostraca</taxon>
        <taxon>Eumalacostraca</taxon>
        <taxon>Eucarida</taxon>
        <taxon>Decapoda</taxon>
        <taxon>Pleocyemata</taxon>
        <taxon>Brachyura</taxon>
        <taxon>Eubrachyura</taxon>
        <taxon>Portunoidea</taxon>
        <taxon>Portunidae</taxon>
        <taxon>Portuninae</taxon>
        <taxon>Portunus</taxon>
    </lineage>
</organism>
<evidence type="ECO:0000313" key="2">
    <source>
        <dbReference type="Proteomes" id="UP000324222"/>
    </source>
</evidence>
<dbReference type="Proteomes" id="UP000324222">
    <property type="component" value="Unassembled WGS sequence"/>
</dbReference>